<dbReference type="SUPFAM" id="SSF53649">
    <property type="entry name" value="Alkaline phosphatase-like"/>
    <property type="match status" value="1"/>
</dbReference>
<evidence type="ECO:0000256" key="3">
    <source>
        <dbReference type="SAM" id="MobiDB-lite"/>
    </source>
</evidence>
<accession>A0A9Q0YFS7</accession>
<evidence type="ECO:0000256" key="1">
    <source>
        <dbReference type="ARBA" id="ARBA00001913"/>
    </source>
</evidence>
<dbReference type="Proteomes" id="UP001152320">
    <property type="component" value="Chromosome 22"/>
</dbReference>
<sequence>MTSKSGVTALLILVLLSTVIANEKPNIILFVADDVGYGDLSCYGHPSQVPSGIDKLAETGKRFTAAYVPDPTGVASRGALLTGRLPVRIGLYGSDGDDDLSFTPTHSTGLPQEEETLAEVLKANGYRTGMVGKWNLVNIATDAPIDDDDDFPTTPDSQQPPVTDQVPPDPPTQTPHPQRINSNSATDGAHLPKNHGFDFVGYNLPFTNSFKCGSNGGNGPDPMECFLYKDDAIVDQPFDPATLTSYFLEDADDFIEASGEDPFFLYFAFSNNHVSIASSPSFKDTSPLGDYGDSTNEMGHAVAEIQTLLEDLGKIDDTLIIFISDNGPFLEMCSDAGYEGFLKGGKSTMYEGGIRVPLIVSWPAKIQPASVARQSVSSMDLFPTIVDIIGASLPADITYDGTSIKSILYEWTYISKRWGFETSSIVPDPHPEGLFYYSGQALVAMRFDKFKVHFQLQPQPLLTRAEHGKKCLYGVPQREFYSGCRNASCFEAQAIPIVYLIDEDLKEGYRFTNLSDVNAIDPNFEDKMKELSETHKGRVTPGTALLSATSRNENLQPCCDPPTCRCSATTVTTEDPGASSRFLYSIPITLGLSLAVLTKYF</sequence>
<dbReference type="Gene3D" id="3.30.1120.10">
    <property type="match status" value="1"/>
</dbReference>
<dbReference type="OrthoDB" id="103349at2759"/>
<dbReference type="EMBL" id="JAIZAY010000022">
    <property type="protein sequence ID" value="KAJ8020595.1"/>
    <property type="molecule type" value="Genomic_DNA"/>
</dbReference>
<comment type="cofactor">
    <cofactor evidence="1">
        <name>Ca(2+)</name>
        <dbReference type="ChEBI" id="CHEBI:29108"/>
    </cofactor>
</comment>
<evidence type="ECO:0000256" key="4">
    <source>
        <dbReference type="SAM" id="SignalP"/>
    </source>
</evidence>
<protein>
    <submittedName>
        <fullName evidence="6">Arylsulfatase</fullName>
    </submittedName>
</protein>
<dbReference type="GO" id="GO:0004065">
    <property type="term" value="F:arylsulfatase activity"/>
    <property type="evidence" value="ECO:0007669"/>
    <property type="project" value="TreeGrafter"/>
</dbReference>
<proteinExistence type="inferred from homology"/>
<dbReference type="Pfam" id="PF14707">
    <property type="entry name" value="Sulfatase_C"/>
    <property type="match status" value="1"/>
</dbReference>
<feature type="domain" description="Sulfatase N-terminal" evidence="5">
    <location>
        <begin position="25"/>
        <end position="390"/>
    </location>
</feature>
<evidence type="ECO:0000313" key="7">
    <source>
        <dbReference type="Proteomes" id="UP001152320"/>
    </source>
</evidence>
<dbReference type="Gene3D" id="3.40.720.10">
    <property type="entry name" value="Alkaline Phosphatase, subunit A"/>
    <property type="match status" value="1"/>
</dbReference>
<dbReference type="InterPro" id="IPR050738">
    <property type="entry name" value="Sulfatase"/>
</dbReference>
<feature type="chain" id="PRO_5040475946" evidence="4">
    <location>
        <begin position="22"/>
        <end position="601"/>
    </location>
</feature>
<keyword evidence="4" id="KW-0732">Signal</keyword>
<evidence type="ECO:0000313" key="6">
    <source>
        <dbReference type="EMBL" id="KAJ8020595.1"/>
    </source>
</evidence>
<dbReference type="PANTHER" id="PTHR42693">
    <property type="entry name" value="ARYLSULFATASE FAMILY MEMBER"/>
    <property type="match status" value="1"/>
</dbReference>
<feature type="region of interest" description="Disordered" evidence="3">
    <location>
        <begin position="143"/>
        <end position="188"/>
    </location>
</feature>
<organism evidence="6 7">
    <name type="scientific">Holothuria leucospilota</name>
    <name type="common">Black long sea cucumber</name>
    <name type="synonym">Mertensiothuria leucospilota</name>
    <dbReference type="NCBI Taxonomy" id="206669"/>
    <lineage>
        <taxon>Eukaryota</taxon>
        <taxon>Metazoa</taxon>
        <taxon>Echinodermata</taxon>
        <taxon>Eleutherozoa</taxon>
        <taxon>Echinozoa</taxon>
        <taxon>Holothuroidea</taxon>
        <taxon>Aspidochirotacea</taxon>
        <taxon>Aspidochirotida</taxon>
        <taxon>Holothuriidae</taxon>
        <taxon>Holothuria</taxon>
    </lineage>
</organism>
<feature type="compositionally biased region" description="Low complexity" evidence="3">
    <location>
        <begin position="152"/>
        <end position="166"/>
    </location>
</feature>
<name>A0A9Q0YFS7_HOLLE</name>
<dbReference type="InterPro" id="IPR017850">
    <property type="entry name" value="Alkaline_phosphatase_core_sf"/>
</dbReference>
<dbReference type="InterPro" id="IPR000917">
    <property type="entry name" value="Sulfatase_N"/>
</dbReference>
<gene>
    <name evidence="6" type="ORF">HOLleu_40227</name>
</gene>
<dbReference type="AlphaFoldDB" id="A0A9Q0YFS7"/>
<feature type="signal peptide" evidence="4">
    <location>
        <begin position="1"/>
        <end position="21"/>
    </location>
</feature>
<dbReference type="Pfam" id="PF00884">
    <property type="entry name" value="Sulfatase"/>
    <property type="match status" value="1"/>
</dbReference>
<keyword evidence="7" id="KW-1185">Reference proteome</keyword>
<evidence type="ECO:0000256" key="2">
    <source>
        <dbReference type="ARBA" id="ARBA00008779"/>
    </source>
</evidence>
<comment type="similarity">
    <text evidence="2">Belongs to the sulfatase family.</text>
</comment>
<reference evidence="6" key="1">
    <citation type="submission" date="2021-10" db="EMBL/GenBank/DDBJ databases">
        <title>Tropical sea cucumber genome reveals ecological adaptation and Cuvierian tubules defense mechanism.</title>
        <authorList>
            <person name="Chen T."/>
        </authorList>
    </citation>
    <scope>NUCLEOTIDE SEQUENCE</scope>
    <source>
        <strain evidence="6">Nanhai2018</strain>
        <tissue evidence="6">Muscle</tissue>
    </source>
</reference>
<evidence type="ECO:0000259" key="5">
    <source>
        <dbReference type="Pfam" id="PF00884"/>
    </source>
</evidence>
<comment type="caution">
    <text evidence="6">The sequence shown here is derived from an EMBL/GenBank/DDBJ whole genome shotgun (WGS) entry which is preliminary data.</text>
</comment>
<dbReference type="PANTHER" id="PTHR42693:SF15">
    <property type="entry name" value="ARYLSULFATASE"/>
    <property type="match status" value="1"/>
</dbReference>